<feature type="region of interest" description="Disordered" evidence="2">
    <location>
        <begin position="287"/>
        <end position="337"/>
    </location>
</feature>
<feature type="compositionally biased region" description="Polar residues" evidence="2">
    <location>
        <begin position="722"/>
        <end position="742"/>
    </location>
</feature>
<proteinExistence type="inferred from homology"/>
<evidence type="ECO:0000313" key="5">
    <source>
        <dbReference type="Proteomes" id="UP001648503"/>
    </source>
</evidence>
<gene>
    <name evidence="4" type="ORF">BASA50_000445</name>
</gene>
<dbReference type="Gene3D" id="2.60.40.150">
    <property type="entry name" value="C2 domain"/>
    <property type="match status" value="1"/>
</dbReference>
<dbReference type="PROSITE" id="PS50004">
    <property type="entry name" value="C2"/>
    <property type="match status" value="1"/>
</dbReference>
<protein>
    <recommendedName>
        <fullName evidence="3">C2 domain-containing protein</fullName>
    </recommendedName>
</protein>
<feature type="region of interest" description="Disordered" evidence="2">
    <location>
        <begin position="68"/>
        <end position="96"/>
    </location>
</feature>
<feature type="compositionally biased region" description="Low complexity" evidence="2">
    <location>
        <begin position="287"/>
        <end position="307"/>
    </location>
</feature>
<dbReference type="Proteomes" id="UP001648503">
    <property type="component" value="Unassembled WGS sequence"/>
</dbReference>
<feature type="compositionally biased region" description="Basic and acidic residues" evidence="2">
    <location>
        <begin position="71"/>
        <end position="80"/>
    </location>
</feature>
<feature type="compositionally biased region" description="Low complexity" evidence="2">
    <location>
        <begin position="318"/>
        <end position="327"/>
    </location>
</feature>
<dbReference type="InterPro" id="IPR035892">
    <property type="entry name" value="C2_domain_sf"/>
</dbReference>
<dbReference type="InterPro" id="IPR006608">
    <property type="entry name" value="CC2D1A/B_DM14"/>
</dbReference>
<dbReference type="SMART" id="SM00685">
    <property type="entry name" value="DM14"/>
    <property type="match status" value="1"/>
</dbReference>
<evidence type="ECO:0000259" key="3">
    <source>
        <dbReference type="PROSITE" id="PS50004"/>
    </source>
</evidence>
<name>A0ABQ8EWQ0_9FUNG</name>
<feature type="compositionally biased region" description="Polar residues" evidence="2">
    <location>
        <begin position="758"/>
        <end position="769"/>
    </location>
</feature>
<evidence type="ECO:0000256" key="2">
    <source>
        <dbReference type="SAM" id="MobiDB-lite"/>
    </source>
</evidence>
<feature type="region of interest" description="Disordered" evidence="2">
    <location>
        <begin position="720"/>
        <end position="807"/>
    </location>
</feature>
<organism evidence="4 5">
    <name type="scientific">Batrachochytrium salamandrivorans</name>
    <dbReference type="NCBI Taxonomy" id="1357716"/>
    <lineage>
        <taxon>Eukaryota</taxon>
        <taxon>Fungi</taxon>
        <taxon>Fungi incertae sedis</taxon>
        <taxon>Chytridiomycota</taxon>
        <taxon>Chytridiomycota incertae sedis</taxon>
        <taxon>Chytridiomycetes</taxon>
        <taxon>Rhizophydiales</taxon>
        <taxon>Rhizophydiales incertae sedis</taxon>
        <taxon>Batrachochytrium</taxon>
    </lineage>
</organism>
<feature type="domain" description="C2" evidence="3">
    <location>
        <begin position="530"/>
        <end position="671"/>
    </location>
</feature>
<comment type="caution">
    <text evidence="4">The sequence shown here is derived from an EMBL/GenBank/DDBJ whole genome shotgun (WGS) entry which is preliminary data.</text>
</comment>
<feature type="region of interest" description="Disordered" evidence="2">
    <location>
        <begin position="153"/>
        <end position="175"/>
    </location>
</feature>
<dbReference type="InterPro" id="IPR000008">
    <property type="entry name" value="C2_dom"/>
</dbReference>
<evidence type="ECO:0000313" key="4">
    <source>
        <dbReference type="EMBL" id="KAH6586490.1"/>
    </source>
</evidence>
<dbReference type="EMBL" id="JAFCIX010000573">
    <property type="protein sequence ID" value="KAH6586490.1"/>
    <property type="molecule type" value="Genomic_DNA"/>
</dbReference>
<accession>A0ABQ8EWQ0</accession>
<feature type="region of interest" description="Disordered" evidence="2">
    <location>
        <begin position="1"/>
        <end position="40"/>
    </location>
</feature>
<reference evidence="4 5" key="1">
    <citation type="submission" date="2021-02" db="EMBL/GenBank/DDBJ databases">
        <title>Variation within the Batrachochytrium salamandrivorans European outbreak.</title>
        <authorList>
            <person name="Kelly M."/>
            <person name="Pasmans F."/>
            <person name="Shea T.P."/>
            <person name="Munoz J.F."/>
            <person name="Carranza S."/>
            <person name="Cuomo C.A."/>
            <person name="Martel A."/>
        </authorList>
    </citation>
    <scope>NUCLEOTIDE SEQUENCE [LARGE SCALE GENOMIC DNA]</scope>
    <source>
        <strain evidence="4 5">AMFP18/2</strain>
    </source>
</reference>
<sequence length="931" mass="100505">MWGFGSARATTTTTAASTRKDRAASSKRPSTSNSLFDDEAIHHDYNDDELNDPALLAELAALSGGIPASSHRTDVHDAPRPTRALPPPSTTNVTTNVTTSATTSATTNVFQESVDPQHQIYMPVSHDEEVHVDFTDDDMNDPNLLAELHQIHGPSDSVSAPASGGQDLFEDKDDESHLADAISRMNMQDHSYNQSNASESVLPSSLIPTHSASTEDPTDEPLAASASEESEFSIEDRLKSTDPALLSKHIQLEKIRAVNKKRAGNKAGALDSLRNIKLLQSRLQSLSDPTTTTASALTSSDAAATDSVHMSLRDDVGSTTSTTSLSLRSDPAPSSGISLDLMRKRQIEYKQAALSAKRSNDLARAREMLMVSKKIQDAIDLFSISGSLSPAFVLPASPSSTISGSKSTSASSTTSISISSKSTHTVSTVASSTSLPLPGAGISPTLAAQSESRDIYEHILSTLKAQRDLCVSLSTGYYKSGQKALALEFHKRRIRIDADSQTVKHLRELSVPESASSTASPTTLLPFSFYYEDLKYTISQTNDDVGIDQVQVCVLRAMGLGNREVNPTDVESSVTFDFGWPQEGDATSLEGRGESPIVHKTSNPEYNFSKTICISRTKPFQRFLERRKAIFEVCHYKPGLFSYVMARKMVLGKASVKLDALLTKCEIHEVINLVDPSNPRRETGSKLEVRIKMRQPLLKPDVVTKTERWLIVDFGKPLAGGSPQNAGSSSPDTIPASESTGSHGAIGVQPPTHPATLVQPNIPSRTNSPALPPKAISVAPSKSPSTLKPIVNAASPSINSPPRPKEGGIDIDSLELDFLNPDLIASNQVLEHEHGQILSKIATLKVTKAVIPEDLQDKKTAYEIRMNLLVTLIQLGKLTMEDYLAQVKACIATSRTTAIEFKRAGKMDLAKQALTRIKLMTAEVEEVEQAI</sequence>
<evidence type="ECO:0000256" key="1">
    <source>
        <dbReference type="ARBA" id="ARBA00010672"/>
    </source>
</evidence>
<dbReference type="InterPro" id="IPR039725">
    <property type="entry name" value="CC2D1A/B"/>
</dbReference>
<dbReference type="PANTHER" id="PTHR13076:SF9">
    <property type="entry name" value="COILED-COIL AND C2 DOMAIN-CONTAINING PROTEIN 1-LIKE"/>
    <property type="match status" value="1"/>
</dbReference>
<feature type="region of interest" description="Disordered" evidence="2">
    <location>
        <begin position="207"/>
        <end position="231"/>
    </location>
</feature>
<comment type="similarity">
    <text evidence="1">Belongs to the CC2D1 family.</text>
</comment>
<dbReference type="PANTHER" id="PTHR13076">
    <property type="entry name" value="COILED-COIL AND C2 DOMAIN-CONTAINING PROTEIN 1-LIKE"/>
    <property type="match status" value="1"/>
</dbReference>
<feature type="compositionally biased region" description="Low complexity" evidence="2">
    <location>
        <begin position="1"/>
        <end position="17"/>
    </location>
</feature>
<dbReference type="SUPFAM" id="SSF49562">
    <property type="entry name" value="C2 domain (Calcium/lipid-binding domain, CaLB)"/>
    <property type="match status" value="1"/>
</dbReference>
<keyword evidence="5" id="KW-1185">Reference proteome</keyword>